<dbReference type="EMBL" id="JBHRSV010000002">
    <property type="protein sequence ID" value="MFC2925355.1"/>
    <property type="molecule type" value="Genomic_DNA"/>
</dbReference>
<evidence type="ECO:0000256" key="6">
    <source>
        <dbReference type="ARBA" id="ARBA00023014"/>
    </source>
</evidence>
<evidence type="ECO:0000313" key="8">
    <source>
        <dbReference type="EMBL" id="MFC2925355.1"/>
    </source>
</evidence>
<keyword evidence="9" id="KW-1185">Reference proteome</keyword>
<dbReference type="PANTHER" id="PTHR43756:SF5">
    <property type="entry name" value="CHOLINE MONOOXYGENASE, CHLOROPLASTIC"/>
    <property type="match status" value="1"/>
</dbReference>
<evidence type="ECO:0000259" key="7">
    <source>
        <dbReference type="PROSITE" id="PS51296"/>
    </source>
</evidence>
<evidence type="ECO:0000313" key="9">
    <source>
        <dbReference type="Proteomes" id="UP001595379"/>
    </source>
</evidence>
<evidence type="ECO:0000256" key="4">
    <source>
        <dbReference type="ARBA" id="ARBA00023002"/>
    </source>
</evidence>
<dbReference type="Pfam" id="PF00355">
    <property type="entry name" value="Rieske"/>
    <property type="match status" value="1"/>
</dbReference>
<dbReference type="CDD" id="cd03469">
    <property type="entry name" value="Rieske_RO_Alpha_N"/>
    <property type="match status" value="1"/>
</dbReference>
<reference evidence="9" key="1">
    <citation type="journal article" date="2019" name="Int. J. Syst. Evol. Microbiol.">
        <title>The Global Catalogue of Microorganisms (GCM) 10K type strain sequencing project: providing services to taxonomists for standard genome sequencing and annotation.</title>
        <authorList>
            <consortium name="The Broad Institute Genomics Platform"/>
            <consortium name="The Broad Institute Genome Sequencing Center for Infectious Disease"/>
            <person name="Wu L."/>
            <person name="Ma J."/>
        </authorList>
    </citation>
    <scope>NUCLEOTIDE SEQUENCE [LARGE SCALE GENOMIC DNA]</scope>
    <source>
        <strain evidence="9">KCTC 52487</strain>
    </source>
</reference>
<dbReference type="GO" id="GO:0051213">
    <property type="term" value="F:dioxygenase activity"/>
    <property type="evidence" value="ECO:0007669"/>
    <property type="project" value="UniProtKB-KW"/>
</dbReference>
<dbReference type="SUPFAM" id="SSF55961">
    <property type="entry name" value="Bet v1-like"/>
    <property type="match status" value="1"/>
</dbReference>
<keyword evidence="3" id="KW-0479">Metal-binding</keyword>
<name>A0ABV6ZV72_9PROT</name>
<dbReference type="Gene3D" id="2.102.10.10">
    <property type="entry name" value="Rieske [2Fe-2S] iron-sulphur domain"/>
    <property type="match status" value="1"/>
</dbReference>
<feature type="domain" description="Rieske" evidence="7">
    <location>
        <begin position="46"/>
        <end position="154"/>
    </location>
</feature>
<evidence type="ECO:0000256" key="3">
    <source>
        <dbReference type="ARBA" id="ARBA00022723"/>
    </source>
</evidence>
<keyword evidence="6" id="KW-0411">Iron-sulfur</keyword>
<keyword evidence="5" id="KW-0408">Iron</keyword>
<protein>
    <submittedName>
        <fullName evidence="8">Aromatic ring-hydroxylating dioxygenase subunit alpha</fullName>
    </submittedName>
</protein>
<dbReference type="SUPFAM" id="SSF50022">
    <property type="entry name" value="ISP domain"/>
    <property type="match status" value="1"/>
</dbReference>
<dbReference type="Pfam" id="PF00848">
    <property type="entry name" value="Ring_hydroxyl_A"/>
    <property type="match status" value="1"/>
</dbReference>
<comment type="caution">
    <text evidence="8">The sequence shown here is derived from an EMBL/GenBank/DDBJ whole genome shotgun (WGS) entry which is preliminary data.</text>
</comment>
<dbReference type="Proteomes" id="UP001595379">
    <property type="component" value="Unassembled WGS sequence"/>
</dbReference>
<dbReference type="InterPro" id="IPR015879">
    <property type="entry name" value="Ring_hydroxy_dOase_asu_C_dom"/>
</dbReference>
<dbReference type="RefSeq" id="WP_343165020.1">
    <property type="nucleotide sequence ID" value="NZ_JBHRSV010000002.1"/>
</dbReference>
<keyword evidence="4" id="KW-0560">Oxidoreductase</keyword>
<dbReference type="Gene3D" id="3.90.380.10">
    <property type="entry name" value="Naphthalene 1,2-dioxygenase Alpha Subunit, Chain A, domain 1"/>
    <property type="match status" value="2"/>
</dbReference>
<keyword evidence="2" id="KW-0001">2Fe-2S</keyword>
<comment type="cofactor">
    <cofactor evidence="1">
        <name>Fe cation</name>
        <dbReference type="ChEBI" id="CHEBI:24875"/>
    </cofactor>
</comment>
<dbReference type="PRINTS" id="PR00090">
    <property type="entry name" value="RNGDIOXGNASE"/>
</dbReference>
<dbReference type="InterPro" id="IPR017941">
    <property type="entry name" value="Rieske_2Fe-2S"/>
</dbReference>
<dbReference type="PROSITE" id="PS51296">
    <property type="entry name" value="RIESKE"/>
    <property type="match status" value="1"/>
</dbReference>
<evidence type="ECO:0000256" key="2">
    <source>
        <dbReference type="ARBA" id="ARBA00022714"/>
    </source>
</evidence>
<gene>
    <name evidence="8" type="ORF">ACFOOR_04475</name>
</gene>
<sequence length="356" mass="39824">MDDHASPRRDGLEQKPLEQASALPAEFYSGAAWHRFDSDHLLAPGWQAVAPASALAAPGDHIVRELGGKPVVIVRKPDGALAGYFNICRHRAGPLALCDGKGAKRLRCAYHGWIYDLDGRLKVAPEMQDAADFDHREIALWPIDVREWQGMVFTSAGNGPDFDAVIGDIGARLDPYRLGGMRHHSSRVYTVESNWKVYADNYLEGYHVPVLHPGLNALIDYRDYRIELFDWGSIQVSPVSGDTGPYAKGEALYVFLFPNTMLNILPGRMQTNRIVADGPDRCRVEFDFYYTPGNEARAAEDDAFSDSVQEEDRLICQHVQKALETGVYEPGRYCPAQETALWQWHNYLRGIYAQAG</sequence>
<dbReference type="InterPro" id="IPR001663">
    <property type="entry name" value="Rng_hydr_dOase-A"/>
</dbReference>
<proteinExistence type="predicted"/>
<accession>A0ABV6ZV72</accession>
<evidence type="ECO:0000256" key="1">
    <source>
        <dbReference type="ARBA" id="ARBA00001962"/>
    </source>
</evidence>
<dbReference type="PANTHER" id="PTHR43756">
    <property type="entry name" value="CHOLINE MONOOXYGENASE, CHLOROPLASTIC"/>
    <property type="match status" value="1"/>
</dbReference>
<organism evidence="8 9">
    <name type="scientific">Hyphobacterium vulgare</name>
    <dbReference type="NCBI Taxonomy" id="1736751"/>
    <lineage>
        <taxon>Bacteria</taxon>
        <taxon>Pseudomonadati</taxon>
        <taxon>Pseudomonadota</taxon>
        <taxon>Alphaproteobacteria</taxon>
        <taxon>Maricaulales</taxon>
        <taxon>Maricaulaceae</taxon>
        <taxon>Hyphobacterium</taxon>
    </lineage>
</organism>
<keyword evidence="8" id="KW-0223">Dioxygenase</keyword>
<evidence type="ECO:0000256" key="5">
    <source>
        <dbReference type="ARBA" id="ARBA00023004"/>
    </source>
</evidence>
<dbReference type="InterPro" id="IPR036922">
    <property type="entry name" value="Rieske_2Fe-2S_sf"/>
</dbReference>